<reference evidence="3" key="1">
    <citation type="journal article" date="2019" name="Int. J. Syst. Evol. Microbiol.">
        <title>The Global Catalogue of Microorganisms (GCM) 10K type strain sequencing project: providing services to taxonomists for standard genome sequencing and annotation.</title>
        <authorList>
            <consortium name="The Broad Institute Genomics Platform"/>
            <consortium name="The Broad Institute Genome Sequencing Center for Infectious Disease"/>
            <person name="Wu L."/>
            <person name="Ma J."/>
        </authorList>
    </citation>
    <scope>NUCLEOTIDE SEQUENCE [LARGE SCALE GENOMIC DNA]</scope>
    <source>
        <strain evidence="3">JCM 6305</strain>
    </source>
</reference>
<feature type="region of interest" description="Disordered" evidence="1">
    <location>
        <begin position="1"/>
        <end position="24"/>
    </location>
</feature>
<sequence>MPNAAEPAVRPCRGGEGNLPNLRIEGHEVRDEDIAGLSPLKHRSLNMPGRYGFHHLRPVGGSLRSPRAPDAPELDEDDGGQDRPSEPTRAPSRLAAAIVPFRERAARCRCPRRLR</sequence>
<evidence type="ECO:0000313" key="2">
    <source>
        <dbReference type="EMBL" id="GAA2439197.1"/>
    </source>
</evidence>
<protein>
    <submittedName>
        <fullName evidence="2">Uncharacterized protein</fullName>
    </submittedName>
</protein>
<gene>
    <name evidence="2" type="ORF">GCM10010405_23180</name>
</gene>
<proteinExistence type="predicted"/>
<evidence type="ECO:0000256" key="1">
    <source>
        <dbReference type="SAM" id="MobiDB-lite"/>
    </source>
</evidence>
<organism evidence="2 3">
    <name type="scientific">Streptomyces macrosporus</name>
    <dbReference type="NCBI Taxonomy" id="44032"/>
    <lineage>
        <taxon>Bacteria</taxon>
        <taxon>Bacillati</taxon>
        <taxon>Actinomycetota</taxon>
        <taxon>Actinomycetes</taxon>
        <taxon>Kitasatosporales</taxon>
        <taxon>Streptomycetaceae</taxon>
        <taxon>Streptomyces</taxon>
    </lineage>
</organism>
<keyword evidence="3" id="KW-1185">Reference proteome</keyword>
<accession>A0ABP5X107</accession>
<feature type="region of interest" description="Disordered" evidence="1">
    <location>
        <begin position="56"/>
        <end position="97"/>
    </location>
</feature>
<comment type="caution">
    <text evidence="2">The sequence shown here is derived from an EMBL/GenBank/DDBJ whole genome shotgun (WGS) entry which is preliminary data.</text>
</comment>
<dbReference type="Proteomes" id="UP001501638">
    <property type="component" value="Unassembled WGS sequence"/>
</dbReference>
<name>A0ABP5X107_9ACTN</name>
<evidence type="ECO:0000313" key="3">
    <source>
        <dbReference type="Proteomes" id="UP001501638"/>
    </source>
</evidence>
<dbReference type="EMBL" id="BAAASZ010000018">
    <property type="protein sequence ID" value="GAA2439197.1"/>
    <property type="molecule type" value="Genomic_DNA"/>
</dbReference>